<gene>
    <name evidence="2" type="ORF">ENX73_01620</name>
</gene>
<comment type="caution">
    <text evidence="2">The sequence shown here is derived from an EMBL/GenBank/DDBJ whole genome shotgun (WGS) entry which is preliminary data.</text>
</comment>
<keyword evidence="1" id="KW-0812">Transmembrane</keyword>
<accession>A0A7V3VS84</accession>
<protein>
    <submittedName>
        <fullName evidence="2">DUF4897 domain-containing protein</fullName>
    </submittedName>
</protein>
<feature type="transmembrane region" description="Helical" evidence="1">
    <location>
        <begin position="7"/>
        <end position="25"/>
    </location>
</feature>
<keyword evidence="1" id="KW-0472">Membrane</keyword>
<sequence length="195" mass="22037">MSRYNKFLWIMVGVLVVVMVVQFIYTTNRKPPYEQLSYYANYTFGYATPVSIYDDVQLYYANPSDLQKALQEFNKLTPQDKFNSYTSMFDNLSKSTKIQFKAISYQSSATIIGDNTLQFNESSVVDGIVTLNGGEYRISMGNIGIKLDKGSEIVFTFPQGTRIISVKPTPTTVSDGILTWKGPVNLTFPEVVYTK</sequence>
<organism evidence="2">
    <name type="scientific">Mesoaciditoga lauensis</name>
    <dbReference type="NCBI Taxonomy" id="1495039"/>
    <lineage>
        <taxon>Bacteria</taxon>
        <taxon>Thermotogati</taxon>
        <taxon>Thermotogota</taxon>
        <taxon>Thermotogae</taxon>
        <taxon>Mesoaciditogales</taxon>
        <taxon>Mesoaciditogaceae</taxon>
        <taxon>Mesoaciditoga</taxon>
    </lineage>
</organism>
<dbReference type="AlphaFoldDB" id="A0A7V3VS84"/>
<reference evidence="2" key="1">
    <citation type="journal article" date="2020" name="mSystems">
        <title>Genome- and Community-Level Interaction Insights into Carbon Utilization and Element Cycling Functions of Hydrothermarchaeota in Hydrothermal Sediment.</title>
        <authorList>
            <person name="Zhou Z."/>
            <person name="Liu Y."/>
            <person name="Xu W."/>
            <person name="Pan J."/>
            <person name="Luo Z.H."/>
            <person name="Li M."/>
        </authorList>
    </citation>
    <scope>NUCLEOTIDE SEQUENCE [LARGE SCALE GENOMIC DNA]</scope>
    <source>
        <strain evidence="2">SpSt-966</strain>
    </source>
</reference>
<evidence type="ECO:0000313" key="2">
    <source>
        <dbReference type="EMBL" id="HGE74807.1"/>
    </source>
</evidence>
<name>A0A7V3VS84_9BACT</name>
<dbReference type="Pfam" id="PF16238">
    <property type="entry name" value="DUF4897"/>
    <property type="match status" value="1"/>
</dbReference>
<evidence type="ECO:0000256" key="1">
    <source>
        <dbReference type="SAM" id="Phobius"/>
    </source>
</evidence>
<dbReference type="InterPro" id="IPR032604">
    <property type="entry name" value="DUF4897"/>
</dbReference>
<dbReference type="EMBL" id="DTPE01000071">
    <property type="protein sequence ID" value="HGE74807.1"/>
    <property type="molecule type" value="Genomic_DNA"/>
</dbReference>
<keyword evidence="1" id="KW-1133">Transmembrane helix</keyword>
<proteinExistence type="predicted"/>